<evidence type="ECO:0000256" key="11">
    <source>
        <dbReference type="ARBA" id="ARBA00023235"/>
    </source>
</evidence>
<dbReference type="RefSeq" id="WP_092792246.1">
    <property type="nucleotide sequence ID" value="NZ_FOPC01000009.1"/>
</dbReference>
<dbReference type="InterPro" id="IPR030677">
    <property type="entry name" value="Nnr"/>
</dbReference>
<evidence type="ECO:0000256" key="5">
    <source>
        <dbReference type="ARBA" id="ARBA00022723"/>
    </source>
</evidence>
<dbReference type="CDD" id="cd01171">
    <property type="entry name" value="YXKO-related"/>
    <property type="match status" value="1"/>
</dbReference>
<dbReference type="GO" id="GO:0052855">
    <property type="term" value="F:ADP-dependent NAD(P)H-hydrate dehydratase activity"/>
    <property type="evidence" value="ECO:0007669"/>
    <property type="project" value="UniProtKB-UniRule"/>
</dbReference>
<evidence type="ECO:0000256" key="18">
    <source>
        <dbReference type="HAMAP-Rule" id="MF_01966"/>
    </source>
</evidence>
<comment type="similarity">
    <text evidence="18">Belongs to the NnrE/AIBP family.</text>
</comment>
<dbReference type="HAMAP" id="MF_01965">
    <property type="entry name" value="NADHX_dehydratase"/>
    <property type="match status" value="1"/>
</dbReference>
<dbReference type="STRING" id="435880.SAMN04487988_10932"/>
<comment type="function">
    <text evidence="14 19">Bifunctional enzyme that catalyzes the epimerization of the S- and R-forms of NAD(P)HX and the dehydration of the S-form of NAD(P)HX at the expense of ADP, which is converted to AMP. This allows the repair of both epimers of NAD(P)HX, a damaged form of NAD(P)H that is a result of enzymatic or heat-dependent hydration.</text>
</comment>
<comment type="catalytic activity">
    <reaction evidence="16 17 19">
        <text>(6S)-NADPHX + ADP = AMP + phosphate + NADPH + H(+)</text>
        <dbReference type="Rhea" id="RHEA:32235"/>
        <dbReference type="ChEBI" id="CHEBI:15378"/>
        <dbReference type="ChEBI" id="CHEBI:43474"/>
        <dbReference type="ChEBI" id="CHEBI:57783"/>
        <dbReference type="ChEBI" id="CHEBI:64076"/>
        <dbReference type="ChEBI" id="CHEBI:456215"/>
        <dbReference type="ChEBI" id="CHEBI:456216"/>
        <dbReference type="EC" id="4.2.1.136"/>
    </reaction>
</comment>
<keyword evidence="11 18" id="KW-0413">Isomerase</keyword>
<keyword evidence="7 17" id="KW-0067">ATP-binding</keyword>
<feature type="binding site" evidence="17">
    <location>
        <position position="429"/>
    </location>
    <ligand>
        <name>(6S)-NADPHX</name>
        <dbReference type="ChEBI" id="CHEBI:64076"/>
    </ligand>
</feature>
<comment type="similarity">
    <text evidence="3 19">In the N-terminal section; belongs to the NnrE/AIBP family.</text>
</comment>
<feature type="domain" description="YjeF C-terminal" evidence="20">
    <location>
        <begin position="223"/>
        <end position="487"/>
    </location>
</feature>
<feature type="binding site" evidence="17">
    <location>
        <begin position="399"/>
        <end position="403"/>
    </location>
    <ligand>
        <name>AMP</name>
        <dbReference type="ChEBI" id="CHEBI:456215"/>
    </ligand>
</feature>
<evidence type="ECO:0000256" key="12">
    <source>
        <dbReference type="ARBA" id="ARBA00023239"/>
    </source>
</evidence>
<dbReference type="Pfam" id="PF03853">
    <property type="entry name" value="YjeF_N"/>
    <property type="match status" value="1"/>
</dbReference>
<feature type="binding site" evidence="17">
    <location>
        <position position="314"/>
    </location>
    <ligand>
        <name>(6S)-NADPHX</name>
        <dbReference type="ChEBI" id="CHEBI:64076"/>
    </ligand>
</feature>
<reference evidence="23" key="1">
    <citation type="submission" date="2016-10" db="EMBL/GenBank/DDBJ databases">
        <authorList>
            <person name="Varghese N."/>
            <person name="Submissions S."/>
        </authorList>
    </citation>
    <scope>NUCLEOTIDE SEQUENCE [LARGE SCALE GENOMIC DNA]</scope>
    <source>
        <strain evidence="23">DSM 19315</strain>
    </source>
</reference>
<feature type="binding site" evidence="18">
    <location>
        <position position="157"/>
    </location>
    <ligand>
        <name>(6S)-NADPHX</name>
        <dbReference type="ChEBI" id="CHEBI:64076"/>
    </ligand>
</feature>
<accession>A0A1I2V9L9</accession>
<comment type="caution">
    <text evidence="18">Lacks conserved residue(s) required for the propagation of feature annotation.</text>
</comment>
<dbReference type="Proteomes" id="UP000199642">
    <property type="component" value="Unassembled WGS sequence"/>
</dbReference>
<evidence type="ECO:0000256" key="9">
    <source>
        <dbReference type="ARBA" id="ARBA00022958"/>
    </source>
</evidence>
<keyword evidence="10 17" id="KW-0520">NAD</keyword>
<keyword evidence="23" id="KW-1185">Reference proteome</keyword>
<evidence type="ECO:0000256" key="15">
    <source>
        <dbReference type="ARBA" id="ARBA00048238"/>
    </source>
</evidence>
<dbReference type="GO" id="GO:0046496">
    <property type="term" value="P:nicotinamide nucleotide metabolic process"/>
    <property type="evidence" value="ECO:0007669"/>
    <property type="project" value="UniProtKB-UniRule"/>
</dbReference>
<comment type="subunit">
    <text evidence="17">Homotetramer.</text>
</comment>
<keyword evidence="12 17" id="KW-0456">Lyase</keyword>
<evidence type="ECO:0000256" key="13">
    <source>
        <dbReference type="ARBA" id="ARBA00023268"/>
    </source>
</evidence>
<dbReference type="GO" id="GO:0005524">
    <property type="term" value="F:ATP binding"/>
    <property type="evidence" value="ECO:0007669"/>
    <property type="project" value="UniProtKB-UniRule"/>
</dbReference>
<feature type="binding site" evidence="17">
    <location>
        <position position="258"/>
    </location>
    <ligand>
        <name>(6S)-NADPHX</name>
        <dbReference type="ChEBI" id="CHEBI:64076"/>
    </ligand>
</feature>
<dbReference type="InterPro" id="IPR036652">
    <property type="entry name" value="YjeF_N_dom_sf"/>
</dbReference>
<dbReference type="PROSITE" id="PS51383">
    <property type="entry name" value="YJEF_C_3"/>
    <property type="match status" value="1"/>
</dbReference>
<comment type="function">
    <text evidence="18">Catalyzes the epimerization of the S- and R-forms of NAD(P)HX, a damaged form of NAD(P)H that is a result of enzymatic or heat-dependent hydration. This is a prerequisite for the S-specific NAD(P)H-hydrate dehydratase to allow the repair of both epimers of NAD(P)HX.</text>
</comment>
<comment type="similarity">
    <text evidence="17">Belongs to the NnrD/CARKD family.</text>
</comment>
<feature type="binding site" evidence="18">
    <location>
        <position position="124"/>
    </location>
    <ligand>
        <name>K(+)</name>
        <dbReference type="ChEBI" id="CHEBI:29103"/>
    </ligand>
</feature>
<dbReference type="InterPro" id="IPR029056">
    <property type="entry name" value="Ribokinase-like"/>
</dbReference>
<evidence type="ECO:0000313" key="23">
    <source>
        <dbReference type="Proteomes" id="UP000199642"/>
    </source>
</evidence>
<dbReference type="EC" id="4.2.1.136" evidence="19"/>
<comment type="catalytic activity">
    <reaction evidence="15 17 19">
        <text>(6S)-NADHX + ADP = AMP + phosphate + NADH + H(+)</text>
        <dbReference type="Rhea" id="RHEA:32223"/>
        <dbReference type="ChEBI" id="CHEBI:15378"/>
        <dbReference type="ChEBI" id="CHEBI:43474"/>
        <dbReference type="ChEBI" id="CHEBI:57945"/>
        <dbReference type="ChEBI" id="CHEBI:64074"/>
        <dbReference type="ChEBI" id="CHEBI:456215"/>
        <dbReference type="ChEBI" id="CHEBI:456216"/>
        <dbReference type="EC" id="4.2.1.136"/>
    </reaction>
</comment>
<protein>
    <recommendedName>
        <fullName evidence="19">Bifunctional NAD(P)H-hydrate repair enzyme</fullName>
    </recommendedName>
    <alternativeName>
        <fullName evidence="19">Nicotinamide nucleotide repair protein</fullName>
    </alternativeName>
    <domain>
        <recommendedName>
            <fullName evidence="19">ADP-dependent (S)-NAD(P)H-hydrate dehydratase</fullName>
            <ecNumber evidence="19">4.2.1.136</ecNumber>
        </recommendedName>
        <alternativeName>
            <fullName evidence="19">ADP-dependent NAD(P)HX dehydratase</fullName>
        </alternativeName>
    </domain>
    <domain>
        <recommendedName>
            <fullName evidence="19">NAD(P)H-hydrate epimerase</fullName>
            <ecNumber evidence="19">5.1.99.6</ecNumber>
        </recommendedName>
    </domain>
</protein>
<dbReference type="InterPro" id="IPR004443">
    <property type="entry name" value="YjeF_N_dom"/>
</dbReference>
<dbReference type="Gene3D" id="3.40.50.10260">
    <property type="entry name" value="YjeF N-terminal domain"/>
    <property type="match status" value="1"/>
</dbReference>
<dbReference type="EMBL" id="FOPC01000009">
    <property type="protein sequence ID" value="SFG84877.1"/>
    <property type="molecule type" value="Genomic_DNA"/>
</dbReference>
<evidence type="ECO:0000256" key="16">
    <source>
        <dbReference type="ARBA" id="ARBA00049209"/>
    </source>
</evidence>
<dbReference type="NCBIfam" id="TIGR00197">
    <property type="entry name" value="yjeF_nterm"/>
    <property type="match status" value="1"/>
</dbReference>
<dbReference type="AlphaFoldDB" id="A0A1I2V9L9"/>
<dbReference type="HAMAP" id="MF_01966">
    <property type="entry name" value="NADHX_epimerase"/>
    <property type="match status" value="1"/>
</dbReference>
<feature type="binding site" evidence="18">
    <location>
        <begin position="59"/>
        <end position="63"/>
    </location>
    <ligand>
        <name>(6S)-NADPHX</name>
        <dbReference type="ChEBI" id="CHEBI:64076"/>
    </ligand>
</feature>
<evidence type="ECO:0000256" key="1">
    <source>
        <dbReference type="ARBA" id="ARBA00000013"/>
    </source>
</evidence>
<evidence type="ECO:0000256" key="4">
    <source>
        <dbReference type="ARBA" id="ARBA00009524"/>
    </source>
</evidence>
<dbReference type="GO" id="GO:0052856">
    <property type="term" value="F:NAD(P)HX epimerase activity"/>
    <property type="evidence" value="ECO:0007669"/>
    <property type="project" value="UniProtKB-UniRule"/>
</dbReference>
<evidence type="ECO:0000259" key="21">
    <source>
        <dbReference type="PROSITE" id="PS51385"/>
    </source>
</evidence>
<sequence>MIKILNGNSVGQLDKLHCEVSGQHSLDLMEQAADSFVTWFLEHFSDRKHKIAIFCGAGNNGGDGFAIGRLLREKGFEVHIIKCFSPDSKLSEDAQTNLDRLPLEVDSYFFNSNLEKLEVDVILDAFLGVGLTGDLRENAKGVIGFMNQCDGVKIAVDIPSGLPSDGLASEHAFKADFTISFAFPKLSLLLPDNAQFSGDLVVQDIGILPELYDKFDSDFYFLTAKDIPQFHRKFHRFSHKGDFGKVLLIGGSPGKMGALHLSAKSALRTGAGLVSCHLDESERLILQSSLPEAMCLWGDLPNLGLFDAIGIGPGWGVEPRKKILEELLRQVSRALVLDADAITILAENKKLLDLLPENSILTPHPGEFDRLLGKSKNHLERLEKAKEFSEKRKVVMVLKGANTVVSLPDGRQIFNSTGSKFMATGGSGDVLTGMITAFLGMGYQPEHAALCGVFHHGLAGEIAGSKTRRSTIASDLIAHISETYIQLGID</sequence>
<dbReference type="OrthoDB" id="9806925at2"/>
<feature type="binding site" evidence="17">
    <location>
        <position position="364"/>
    </location>
    <ligand>
        <name>(6S)-NADPHX</name>
        <dbReference type="ChEBI" id="CHEBI:64076"/>
    </ligand>
</feature>
<keyword evidence="13" id="KW-0511">Multifunctional enzyme</keyword>
<evidence type="ECO:0000256" key="14">
    <source>
        <dbReference type="ARBA" id="ARBA00025153"/>
    </source>
</evidence>
<comment type="cofactor">
    <cofactor evidence="17">
        <name>Mg(2+)</name>
        <dbReference type="ChEBI" id="CHEBI:18420"/>
    </cofactor>
</comment>
<evidence type="ECO:0000259" key="20">
    <source>
        <dbReference type="PROSITE" id="PS51383"/>
    </source>
</evidence>
<proteinExistence type="inferred from homology"/>
<feature type="binding site" evidence="18">
    <location>
        <position position="60"/>
    </location>
    <ligand>
        <name>K(+)</name>
        <dbReference type="ChEBI" id="CHEBI:29103"/>
    </ligand>
</feature>
<evidence type="ECO:0000313" key="22">
    <source>
        <dbReference type="EMBL" id="SFG84877.1"/>
    </source>
</evidence>
<comment type="catalytic activity">
    <reaction evidence="2 18 19">
        <text>(6R)-NADPHX = (6S)-NADPHX</text>
        <dbReference type="Rhea" id="RHEA:32227"/>
        <dbReference type="ChEBI" id="CHEBI:64076"/>
        <dbReference type="ChEBI" id="CHEBI:64077"/>
        <dbReference type="EC" id="5.1.99.6"/>
    </reaction>
</comment>
<comment type="function">
    <text evidence="17">Catalyzes the dehydration of the S-form of NAD(P)HX at the expense of ADP, which is converted to AMP. Together with NAD(P)HX epimerase, which catalyzes the epimerization of the S- and R-forms, the enzyme allows the repair of both epimers of NAD(P)HX, a damaged form of NAD(P)H that is a result of enzymatic or heat-dependent hydration.</text>
</comment>
<evidence type="ECO:0000256" key="17">
    <source>
        <dbReference type="HAMAP-Rule" id="MF_01965"/>
    </source>
</evidence>
<dbReference type="SUPFAM" id="SSF64153">
    <property type="entry name" value="YjeF N-terminal domain-like"/>
    <property type="match status" value="1"/>
</dbReference>
<evidence type="ECO:0000256" key="3">
    <source>
        <dbReference type="ARBA" id="ARBA00006001"/>
    </source>
</evidence>
<dbReference type="InterPro" id="IPR000631">
    <property type="entry name" value="CARKD"/>
</dbReference>
<dbReference type="PIRSF" id="PIRSF017184">
    <property type="entry name" value="Nnr"/>
    <property type="match status" value="1"/>
</dbReference>
<dbReference type="InterPro" id="IPR017953">
    <property type="entry name" value="Carbohydrate_kinase_pred_CS"/>
</dbReference>
<evidence type="ECO:0000256" key="10">
    <source>
        <dbReference type="ARBA" id="ARBA00023027"/>
    </source>
</evidence>
<dbReference type="PANTHER" id="PTHR12592:SF0">
    <property type="entry name" value="ATP-DEPENDENT (S)-NAD(P)H-HYDRATE DEHYDRATASE"/>
    <property type="match status" value="1"/>
</dbReference>
<feature type="binding site" evidence="17">
    <location>
        <position position="428"/>
    </location>
    <ligand>
        <name>AMP</name>
        <dbReference type="ChEBI" id="CHEBI:456215"/>
    </ligand>
</feature>
<name>A0A1I2V9L9_9BACT</name>
<feature type="binding site" evidence="18">
    <location>
        <begin position="128"/>
        <end position="134"/>
    </location>
    <ligand>
        <name>(6S)-NADPHX</name>
        <dbReference type="ChEBI" id="CHEBI:64076"/>
    </ligand>
</feature>
<dbReference type="GO" id="GO:0110051">
    <property type="term" value="P:metabolite repair"/>
    <property type="evidence" value="ECO:0007669"/>
    <property type="project" value="TreeGrafter"/>
</dbReference>
<gene>
    <name evidence="18" type="primary">nnrE</name>
    <name evidence="17" type="synonym">nnrD</name>
    <name evidence="22" type="ORF">SAMN04487988_10932</name>
</gene>
<dbReference type="GO" id="GO:0046872">
    <property type="term" value="F:metal ion binding"/>
    <property type="evidence" value="ECO:0007669"/>
    <property type="project" value="UniProtKB-UniRule"/>
</dbReference>
<dbReference type="Gene3D" id="3.40.1190.20">
    <property type="match status" value="1"/>
</dbReference>
<organism evidence="22 23">
    <name type="scientific">Algoriphagus hitonicola</name>
    <dbReference type="NCBI Taxonomy" id="435880"/>
    <lineage>
        <taxon>Bacteria</taxon>
        <taxon>Pseudomonadati</taxon>
        <taxon>Bacteroidota</taxon>
        <taxon>Cytophagia</taxon>
        <taxon>Cytophagales</taxon>
        <taxon>Cyclobacteriaceae</taxon>
        <taxon>Algoriphagus</taxon>
    </lineage>
</organism>
<feature type="domain" description="YjeF N-terminal" evidence="21">
    <location>
        <begin position="10"/>
        <end position="213"/>
    </location>
</feature>
<comment type="similarity">
    <text evidence="4 19">In the C-terminal section; belongs to the NnrD/CARKD family.</text>
</comment>
<keyword evidence="9 18" id="KW-0630">Potassium</keyword>
<feature type="binding site" evidence="18">
    <location>
        <position position="160"/>
    </location>
    <ligand>
        <name>K(+)</name>
        <dbReference type="ChEBI" id="CHEBI:29103"/>
    </ligand>
</feature>
<dbReference type="PROSITE" id="PS01050">
    <property type="entry name" value="YJEF_C_2"/>
    <property type="match status" value="1"/>
</dbReference>
<keyword evidence="8 17" id="KW-0521">NADP</keyword>
<dbReference type="EC" id="5.1.99.6" evidence="19"/>
<evidence type="ECO:0000256" key="8">
    <source>
        <dbReference type="ARBA" id="ARBA00022857"/>
    </source>
</evidence>
<dbReference type="PROSITE" id="PS51385">
    <property type="entry name" value="YJEF_N"/>
    <property type="match status" value="1"/>
</dbReference>
<keyword evidence="6 17" id="KW-0547">Nucleotide-binding</keyword>
<evidence type="ECO:0000256" key="7">
    <source>
        <dbReference type="ARBA" id="ARBA00022840"/>
    </source>
</evidence>
<evidence type="ECO:0000256" key="6">
    <source>
        <dbReference type="ARBA" id="ARBA00022741"/>
    </source>
</evidence>
<dbReference type="PANTHER" id="PTHR12592">
    <property type="entry name" value="ATP-DEPENDENT (S)-NAD(P)H-HYDRATE DEHYDRATASE FAMILY MEMBER"/>
    <property type="match status" value="1"/>
</dbReference>
<comment type="catalytic activity">
    <reaction evidence="1 18 19">
        <text>(6R)-NADHX = (6S)-NADHX</text>
        <dbReference type="Rhea" id="RHEA:32215"/>
        <dbReference type="ChEBI" id="CHEBI:64074"/>
        <dbReference type="ChEBI" id="CHEBI:64075"/>
        <dbReference type="EC" id="5.1.99.6"/>
    </reaction>
</comment>
<dbReference type="Pfam" id="PF01256">
    <property type="entry name" value="Carb_kinase"/>
    <property type="match status" value="1"/>
</dbReference>
<keyword evidence="5 18" id="KW-0479">Metal-binding</keyword>
<comment type="cofactor">
    <cofactor evidence="18 19">
        <name>K(+)</name>
        <dbReference type="ChEBI" id="CHEBI:29103"/>
    </cofactor>
    <text evidence="18 19">Binds 1 potassium ion per subunit.</text>
</comment>
<dbReference type="NCBIfam" id="TIGR00196">
    <property type="entry name" value="yjeF_cterm"/>
    <property type="match status" value="1"/>
</dbReference>
<evidence type="ECO:0000256" key="19">
    <source>
        <dbReference type="PIRNR" id="PIRNR017184"/>
    </source>
</evidence>
<dbReference type="SUPFAM" id="SSF53613">
    <property type="entry name" value="Ribokinase-like"/>
    <property type="match status" value="1"/>
</dbReference>
<evidence type="ECO:0000256" key="2">
    <source>
        <dbReference type="ARBA" id="ARBA00000909"/>
    </source>
</evidence>